<dbReference type="PANTHER" id="PTHR43798:SF31">
    <property type="entry name" value="AB HYDROLASE SUPERFAMILY PROTEIN YCLE"/>
    <property type="match status" value="1"/>
</dbReference>
<dbReference type="AlphaFoldDB" id="A0A3M8DNC9"/>
<dbReference type="OrthoDB" id="495620at2"/>
<evidence type="ECO:0000259" key="2">
    <source>
        <dbReference type="Pfam" id="PF12697"/>
    </source>
</evidence>
<organism evidence="3 4">
    <name type="scientific">Brevibacillus fluminis</name>
    <dbReference type="NCBI Taxonomy" id="511487"/>
    <lineage>
        <taxon>Bacteria</taxon>
        <taxon>Bacillati</taxon>
        <taxon>Bacillota</taxon>
        <taxon>Bacilli</taxon>
        <taxon>Bacillales</taxon>
        <taxon>Paenibacillaceae</taxon>
        <taxon>Brevibacillus</taxon>
    </lineage>
</organism>
<proteinExistence type="predicted"/>
<dbReference type="Gene3D" id="3.40.50.1820">
    <property type="entry name" value="alpha/beta hydrolase"/>
    <property type="match status" value="1"/>
</dbReference>
<dbReference type="Pfam" id="PF12697">
    <property type="entry name" value="Abhydrolase_6"/>
    <property type="match status" value="1"/>
</dbReference>
<reference evidence="3 4" key="1">
    <citation type="submission" date="2018-10" db="EMBL/GenBank/DDBJ databases">
        <title>Phylogenomics of Brevibacillus.</title>
        <authorList>
            <person name="Dunlap C."/>
        </authorList>
    </citation>
    <scope>NUCLEOTIDE SEQUENCE [LARGE SCALE GENOMIC DNA]</scope>
    <source>
        <strain evidence="3 4">JCM 15716</strain>
    </source>
</reference>
<dbReference type="Proteomes" id="UP000271031">
    <property type="component" value="Unassembled WGS sequence"/>
</dbReference>
<comment type="caution">
    <text evidence="3">The sequence shown here is derived from an EMBL/GenBank/DDBJ whole genome shotgun (WGS) entry which is preliminary data.</text>
</comment>
<protein>
    <submittedName>
        <fullName evidence="3">Alpha/beta hydrolase</fullName>
    </submittedName>
</protein>
<keyword evidence="4" id="KW-1185">Reference proteome</keyword>
<evidence type="ECO:0000313" key="3">
    <source>
        <dbReference type="EMBL" id="RNB89514.1"/>
    </source>
</evidence>
<dbReference type="GO" id="GO:0016787">
    <property type="term" value="F:hydrolase activity"/>
    <property type="evidence" value="ECO:0007669"/>
    <property type="project" value="UniProtKB-KW"/>
</dbReference>
<dbReference type="SUPFAM" id="SSF53474">
    <property type="entry name" value="alpha/beta-Hydrolases"/>
    <property type="match status" value="1"/>
</dbReference>
<sequence length="275" mass="30997">MINQENSQLSSITINGHQFTYDIHGEADGPALLLLSGWCQDHRLFNHVVKPLAEQHKVIRLNWRGHSDPERPPGDFGVSEQADDVIAVLNALDIQKVIPVSTSHGGWANIEICQRLGTARAPQTVVIDWILIEAGAAFIKDLQDIQNPEDWVTGRQSLFDHWLGISTDLAVIDHMNKEMASFGFDMWERSCRVIENAYGTWGSPLERMGALDPQRPIVHIYSQAAAAGYEEMQQTFKEKHPWFDFKHIPGKTHFPTLESPDAVANLINDFVSQLR</sequence>
<gene>
    <name evidence="3" type="ORF">EDM56_09980</name>
</gene>
<dbReference type="InterPro" id="IPR050266">
    <property type="entry name" value="AB_hydrolase_sf"/>
</dbReference>
<feature type="domain" description="AB hydrolase-1" evidence="2">
    <location>
        <begin position="32"/>
        <end position="265"/>
    </location>
</feature>
<evidence type="ECO:0000313" key="4">
    <source>
        <dbReference type="Proteomes" id="UP000271031"/>
    </source>
</evidence>
<dbReference type="RefSeq" id="WP_122917770.1">
    <property type="nucleotide sequence ID" value="NZ_RHHQ01000008.1"/>
</dbReference>
<evidence type="ECO:0000256" key="1">
    <source>
        <dbReference type="ARBA" id="ARBA00022801"/>
    </source>
</evidence>
<dbReference type="Gene3D" id="1.10.210.20">
    <property type="match status" value="1"/>
</dbReference>
<dbReference type="InterPro" id="IPR029058">
    <property type="entry name" value="AB_hydrolase_fold"/>
</dbReference>
<keyword evidence="1 3" id="KW-0378">Hydrolase</keyword>
<dbReference type="GO" id="GO:0016020">
    <property type="term" value="C:membrane"/>
    <property type="evidence" value="ECO:0007669"/>
    <property type="project" value="TreeGrafter"/>
</dbReference>
<name>A0A3M8DNC9_9BACL</name>
<dbReference type="InterPro" id="IPR000073">
    <property type="entry name" value="AB_hydrolase_1"/>
</dbReference>
<dbReference type="EMBL" id="RHHQ01000008">
    <property type="protein sequence ID" value="RNB89514.1"/>
    <property type="molecule type" value="Genomic_DNA"/>
</dbReference>
<accession>A0A3M8DNC9</accession>
<dbReference type="PANTHER" id="PTHR43798">
    <property type="entry name" value="MONOACYLGLYCEROL LIPASE"/>
    <property type="match status" value="1"/>
</dbReference>